<dbReference type="GO" id="GO:0005886">
    <property type="term" value="C:plasma membrane"/>
    <property type="evidence" value="ECO:0007669"/>
    <property type="project" value="UniProtKB-SubCell"/>
</dbReference>
<dbReference type="Proteomes" id="UP000306409">
    <property type="component" value="Chromosome"/>
</dbReference>
<sequence length="334" mass="36426">MKKDIEKLIYFLPIPVFLITLCIGSYHIPIAKVIDLMLYKISGYTFFHSVIDTNSLNVLLEIRLPRVILSMLVGASLSVSGTSFQAVLKNPIVEPYTLGLSSGAAFGAALALSFLNIPVQISAFIFAIMGVAICYMAAMKDGDTSVVSLVLSGVVISALFTALLSILQIMIDPLKLQGLVYWIMGSLHTSSWEKVASVLPYMVIGFLLTYVFRWKLNILALGGRDSVILGVNPKKYKMLYILAATLLAAAAVSVSGIISLVGLMIPRVLRILFGPDNRKLIPLSFCLGASYLAIVDCFSRNLFSFEIPIGIFTTILGAPYFIVLIRRSKAGVWQ</sequence>
<dbReference type="OrthoDB" id="9792889at2"/>
<evidence type="ECO:0000313" key="9">
    <source>
        <dbReference type="Proteomes" id="UP000306409"/>
    </source>
</evidence>
<organism evidence="8 9">
    <name type="scientific">Ruminiclostridium herbifermentans</name>
    <dbReference type="NCBI Taxonomy" id="2488810"/>
    <lineage>
        <taxon>Bacteria</taxon>
        <taxon>Bacillati</taxon>
        <taxon>Bacillota</taxon>
        <taxon>Clostridia</taxon>
        <taxon>Eubacteriales</taxon>
        <taxon>Oscillospiraceae</taxon>
        <taxon>Ruminiclostridium</taxon>
    </lineage>
</organism>
<evidence type="ECO:0000256" key="4">
    <source>
        <dbReference type="ARBA" id="ARBA00022475"/>
    </source>
</evidence>
<evidence type="ECO:0000313" key="8">
    <source>
        <dbReference type="EMBL" id="QNU66361.1"/>
    </source>
</evidence>
<evidence type="ECO:0000256" key="6">
    <source>
        <dbReference type="ARBA" id="ARBA00022989"/>
    </source>
</evidence>
<reference evidence="8 9" key="1">
    <citation type="submission" date="2020-09" db="EMBL/GenBank/DDBJ databases">
        <title>Characterization and genome sequencing of Ruminiclostridium sp. nov. MA18.</title>
        <authorList>
            <person name="Rettenmaier R."/>
            <person name="Kowollik M.-L."/>
            <person name="Liebl W."/>
            <person name="Zverlov V."/>
        </authorList>
    </citation>
    <scope>NUCLEOTIDE SEQUENCE [LARGE SCALE GENOMIC DNA]</scope>
    <source>
        <strain evidence="8 9">MA18</strain>
    </source>
</reference>
<dbReference type="AlphaFoldDB" id="A0A4U7JC78"/>
<dbReference type="InterPro" id="IPR037294">
    <property type="entry name" value="ABC_BtuC-like"/>
</dbReference>
<dbReference type="Gene3D" id="1.10.3470.10">
    <property type="entry name" value="ABC transporter involved in vitamin B12 uptake, BtuC"/>
    <property type="match status" value="1"/>
</dbReference>
<proteinExistence type="inferred from homology"/>
<accession>A0A4U7JC78</accession>
<keyword evidence="9" id="KW-1185">Reference proteome</keyword>
<keyword evidence="6" id="KW-1133">Transmembrane helix</keyword>
<keyword evidence="3" id="KW-0813">Transport</keyword>
<evidence type="ECO:0000256" key="3">
    <source>
        <dbReference type="ARBA" id="ARBA00022448"/>
    </source>
</evidence>
<dbReference type="KEGG" id="rher:EHE19_016015"/>
<dbReference type="RefSeq" id="WP_014256573.1">
    <property type="nucleotide sequence ID" value="NZ_CP061336.1"/>
</dbReference>
<keyword evidence="4" id="KW-1003">Cell membrane</keyword>
<dbReference type="EMBL" id="CP061336">
    <property type="protein sequence ID" value="QNU66361.1"/>
    <property type="molecule type" value="Genomic_DNA"/>
</dbReference>
<evidence type="ECO:0000256" key="1">
    <source>
        <dbReference type="ARBA" id="ARBA00004651"/>
    </source>
</evidence>
<dbReference type="InterPro" id="IPR000522">
    <property type="entry name" value="ABC_transptr_permease_BtuC"/>
</dbReference>
<evidence type="ECO:0000256" key="5">
    <source>
        <dbReference type="ARBA" id="ARBA00022692"/>
    </source>
</evidence>
<dbReference type="Pfam" id="PF01032">
    <property type="entry name" value="FecCD"/>
    <property type="match status" value="1"/>
</dbReference>
<comment type="subcellular location">
    <subcellularLocation>
        <location evidence="1">Cell membrane</location>
        <topology evidence="1">Multi-pass membrane protein</topology>
    </subcellularLocation>
</comment>
<dbReference type="PANTHER" id="PTHR30472">
    <property type="entry name" value="FERRIC ENTEROBACTIN TRANSPORT SYSTEM PERMEASE PROTEIN"/>
    <property type="match status" value="1"/>
</dbReference>
<comment type="similarity">
    <text evidence="2">Belongs to the binding-protein-dependent transport system permease family. FecCD subfamily.</text>
</comment>
<evidence type="ECO:0000256" key="2">
    <source>
        <dbReference type="ARBA" id="ARBA00007935"/>
    </source>
</evidence>
<dbReference type="SUPFAM" id="SSF81345">
    <property type="entry name" value="ABC transporter involved in vitamin B12 uptake, BtuC"/>
    <property type="match status" value="1"/>
</dbReference>
<gene>
    <name evidence="8" type="ORF">EHE19_016015</name>
</gene>
<dbReference type="PANTHER" id="PTHR30472:SF70">
    <property type="entry name" value="MOLYBDATE IMPORT SYSTEM PERMEASE PROTEIN MOLB"/>
    <property type="match status" value="1"/>
</dbReference>
<protein>
    <submittedName>
        <fullName evidence="8">Iron ABC transporter permease</fullName>
    </submittedName>
</protein>
<keyword evidence="5" id="KW-0812">Transmembrane</keyword>
<dbReference type="GO" id="GO:0033214">
    <property type="term" value="P:siderophore-iron import into cell"/>
    <property type="evidence" value="ECO:0007669"/>
    <property type="project" value="TreeGrafter"/>
</dbReference>
<dbReference type="GO" id="GO:0022857">
    <property type="term" value="F:transmembrane transporter activity"/>
    <property type="evidence" value="ECO:0007669"/>
    <property type="project" value="InterPro"/>
</dbReference>
<dbReference type="FunFam" id="1.10.3470.10:FF:000001">
    <property type="entry name" value="Vitamin B12 ABC transporter permease BtuC"/>
    <property type="match status" value="1"/>
</dbReference>
<dbReference type="CDD" id="cd06550">
    <property type="entry name" value="TM_ABC_iron-siderophores_like"/>
    <property type="match status" value="1"/>
</dbReference>
<name>A0A4U7JC78_9FIRM</name>
<keyword evidence="7" id="KW-0472">Membrane</keyword>
<evidence type="ECO:0000256" key="7">
    <source>
        <dbReference type="ARBA" id="ARBA00023136"/>
    </source>
</evidence>